<evidence type="ECO:0000256" key="1">
    <source>
        <dbReference type="SAM" id="Phobius"/>
    </source>
</evidence>
<evidence type="ECO:0000313" key="3">
    <source>
        <dbReference type="Proteomes" id="UP001154312"/>
    </source>
</evidence>
<dbReference type="EMBL" id="JAKOAV010000041">
    <property type="protein sequence ID" value="MDF9409745.1"/>
    <property type="molecule type" value="Genomic_DNA"/>
</dbReference>
<sequence length="245" mass="29300">MKRYWTIRLSLLLFFLSLSLYFIHYLIFSDAYYIIKHLIGDLAFLPIEVLLVTIILHRLLDEREKRIMLKKLNMVIGAFFSEVGNRLLKVFTEFDSHSQELVRKLIIDNNWSNKDFNNAGVYIKNHNYNIKIHCGNLEYLHVYLIEKRGFLLRLLENPNLLEHESFSELLWAVFHLTEELIVRQNLRQLSSADTEHLSNDMKRAYIFLITEWLQYMKHLSKDYPYLFSLAIRTNPYDPNATPEIK</sequence>
<reference evidence="2" key="1">
    <citation type="submission" date="2022-02" db="EMBL/GenBank/DDBJ databases">
        <authorList>
            <person name="Leng L."/>
        </authorList>
    </citation>
    <scope>NUCLEOTIDE SEQUENCE</scope>
    <source>
        <strain evidence="2">JI</strain>
    </source>
</reference>
<keyword evidence="3" id="KW-1185">Reference proteome</keyword>
<proteinExistence type="predicted"/>
<keyword evidence="1" id="KW-1133">Transmembrane helix</keyword>
<name>A0A9X4JUS0_9FIRM</name>
<dbReference type="Proteomes" id="UP001154312">
    <property type="component" value="Unassembled WGS sequence"/>
</dbReference>
<gene>
    <name evidence="2" type="ORF">L7E55_15540</name>
</gene>
<feature type="transmembrane region" description="Helical" evidence="1">
    <location>
        <begin position="41"/>
        <end position="60"/>
    </location>
</feature>
<dbReference type="RefSeq" id="WP_277445254.1">
    <property type="nucleotide sequence ID" value="NZ_JAKOAV010000041.1"/>
</dbReference>
<keyword evidence="1" id="KW-0472">Membrane</keyword>
<keyword evidence="1" id="KW-0812">Transmembrane</keyword>
<comment type="caution">
    <text evidence="2">The sequence shown here is derived from an EMBL/GenBank/DDBJ whole genome shotgun (WGS) entry which is preliminary data.</text>
</comment>
<protein>
    <submittedName>
        <fullName evidence="2">Uncharacterized protein</fullName>
    </submittedName>
</protein>
<accession>A0A9X4JUS0</accession>
<dbReference type="AlphaFoldDB" id="A0A9X4JUS0"/>
<feature type="transmembrane region" description="Helical" evidence="1">
    <location>
        <begin position="12"/>
        <end position="35"/>
    </location>
</feature>
<organism evidence="2 3">
    <name type="scientific">Pelotomaculum isophthalicicum JI</name>
    <dbReference type="NCBI Taxonomy" id="947010"/>
    <lineage>
        <taxon>Bacteria</taxon>
        <taxon>Bacillati</taxon>
        <taxon>Bacillota</taxon>
        <taxon>Clostridia</taxon>
        <taxon>Eubacteriales</taxon>
        <taxon>Desulfotomaculaceae</taxon>
        <taxon>Pelotomaculum</taxon>
    </lineage>
</organism>
<evidence type="ECO:0000313" key="2">
    <source>
        <dbReference type="EMBL" id="MDF9409745.1"/>
    </source>
</evidence>